<evidence type="ECO:0000313" key="2">
    <source>
        <dbReference type="EMBL" id="VAX22248.1"/>
    </source>
</evidence>
<keyword evidence="1" id="KW-0472">Membrane</keyword>
<organism evidence="2">
    <name type="scientific">hydrothermal vent metagenome</name>
    <dbReference type="NCBI Taxonomy" id="652676"/>
    <lineage>
        <taxon>unclassified sequences</taxon>
        <taxon>metagenomes</taxon>
        <taxon>ecological metagenomes</taxon>
    </lineage>
</organism>
<feature type="transmembrane region" description="Helical" evidence="1">
    <location>
        <begin position="21"/>
        <end position="41"/>
    </location>
</feature>
<dbReference type="AlphaFoldDB" id="A0A3B1CE80"/>
<accession>A0A3B1CE80</accession>
<dbReference type="EMBL" id="UOGE01000073">
    <property type="protein sequence ID" value="VAX22248.1"/>
    <property type="molecule type" value="Genomic_DNA"/>
</dbReference>
<keyword evidence="1" id="KW-0812">Transmembrane</keyword>
<proteinExistence type="predicted"/>
<sequence length="81" mass="8636">MLGIIKMIFDLNGALSGYKTYIAAFAGALAVTADFLNGQVIPYIDGDVSMIEFIKNSVPQYVAMISAFWVAGALRAGIDSK</sequence>
<gene>
    <name evidence="2" type="ORF">MNBD_NITROSPINAE02-1502</name>
</gene>
<protein>
    <submittedName>
        <fullName evidence="2">Uncharacterized protein</fullName>
    </submittedName>
</protein>
<feature type="transmembrane region" description="Helical" evidence="1">
    <location>
        <begin position="61"/>
        <end position="78"/>
    </location>
</feature>
<name>A0A3B1CE80_9ZZZZ</name>
<reference evidence="2" key="1">
    <citation type="submission" date="2018-06" db="EMBL/GenBank/DDBJ databases">
        <authorList>
            <person name="Zhirakovskaya E."/>
        </authorList>
    </citation>
    <scope>NUCLEOTIDE SEQUENCE</scope>
</reference>
<keyword evidence="1" id="KW-1133">Transmembrane helix</keyword>
<evidence type="ECO:0000256" key="1">
    <source>
        <dbReference type="SAM" id="Phobius"/>
    </source>
</evidence>